<keyword evidence="2" id="KW-1185">Reference proteome</keyword>
<dbReference type="Proteomes" id="UP000821845">
    <property type="component" value="Chromosome 11"/>
</dbReference>
<name>A0ACB7T383_HYAAI</name>
<organism evidence="1 2">
    <name type="scientific">Hyalomma asiaticum</name>
    <name type="common">Tick</name>
    <dbReference type="NCBI Taxonomy" id="266040"/>
    <lineage>
        <taxon>Eukaryota</taxon>
        <taxon>Metazoa</taxon>
        <taxon>Ecdysozoa</taxon>
        <taxon>Arthropoda</taxon>
        <taxon>Chelicerata</taxon>
        <taxon>Arachnida</taxon>
        <taxon>Acari</taxon>
        <taxon>Parasitiformes</taxon>
        <taxon>Ixodida</taxon>
        <taxon>Ixodoidea</taxon>
        <taxon>Ixodidae</taxon>
        <taxon>Hyalomminae</taxon>
        <taxon>Hyalomma</taxon>
    </lineage>
</organism>
<proteinExistence type="predicted"/>
<gene>
    <name evidence="1" type="ORF">HPB50_017891</name>
</gene>
<evidence type="ECO:0000313" key="1">
    <source>
        <dbReference type="EMBL" id="KAH6941390.1"/>
    </source>
</evidence>
<sequence>MLSNDEPLTTPLQTWGQDGGTSKMVPSASEEAPATRSREQLVVAVAVFVSVLMACVIAFLLFFGHVKTVGYCTKDACIEHAKRLSATINTSRDPCVDFYAFVCGGWQKDFPAVSVQGKLNEDAMRDEIRELERDIWSVGRASRLYNKCLDPQQSDIYQNILWLTGFMRAVNLAWPSRHPDVAKTRPLAVMINMSANYDLNFLFRLEAVSNTSTGNVLIFRRCYNGIAWSDRLRKPMTLVDYARSVSEQIRALHLTEYVDYDASLLQKLEKSFTDANDHTTHGEQAWFVIGDLDTRTVNIEPGQWLHGLNDAYGSQNLTWVSDNFAVFEDSEMLTRIDALFRDYNEAQLLIGIAWMFIQSHVWVAIGKPGLMFHDNVEEKRQLACLEYVSARFGLLASVERLSHLYPTSDARLEVTRFVDTVRDQFNLIMKGTRWIDREIRETAGRKIDRMLLNTLPPEQFFLPPQRATLYEKFPAVHQAPFMEVWLNTSRVYQSLQVDQRFRDVYKKQRTFRHQAYEYTYLLNTVDAALVALEPPLYYPGGTFAMNYATAGTLILREMVKSIDPGGTSIDDRGESIHWWGKSESAQYNRRLNCDLGREADERAISVIPVVPALELSYTAFKAAAEKESSTAGGVEDLRLRGLDDFVDEQIFFMSYCYALCGKEDDANMRRECNVPLRHSSFFVDAFQCPQGSPMNLATKCTFFF</sequence>
<accession>A0ACB7T383</accession>
<reference evidence="1" key="1">
    <citation type="submission" date="2020-05" db="EMBL/GenBank/DDBJ databases">
        <title>Large-scale comparative analyses of tick genomes elucidate their genetic diversity and vector capacities.</title>
        <authorList>
            <person name="Jia N."/>
            <person name="Wang J."/>
            <person name="Shi W."/>
            <person name="Du L."/>
            <person name="Sun Y."/>
            <person name="Zhan W."/>
            <person name="Jiang J."/>
            <person name="Wang Q."/>
            <person name="Zhang B."/>
            <person name="Ji P."/>
            <person name="Sakyi L.B."/>
            <person name="Cui X."/>
            <person name="Yuan T."/>
            <person name="Jiang B."/>
            <person name="Yang W."/>
            <person name="Lam T.T.-Y."/>
            <person name="Chang Q."/>
            <person name="Ding S."/>
            <person name="Wang X."/>
            <person name="Zhu J."/>
            <person name="Ruan X."/>
            <person name="Zhao L."/>
            <person name="Wei J."/>
            <person name="Que T."/>
            <person name="Du C."/>
            <person name="Cheng J."/>
            <person name="Dai P."/>
            <person name="Han X."/>
            <person name="Huang E."/>
            <person name="Gao Y."/>
            <person name="Liu J."/>
            <person name="Shao H."/>
            <person name="Ye R."/>
            <person name="Li L."/>
            <person name="Wei W."/>
            <person name="Wang X."/>
            <person name="Wang C."/>
            <person name="Yang T."/>
            <person name="Huo Q."/>
            <person name="Li W."/>
            <person name="Guo W."/>
            <person name="Chen H."/>
            <person name="Zhou L."/>
            <person name="Ni X."/>
            <person name="Tian J."/>
            <person name="Zhou Y."/>
            <person name="Sheng Y."/>
            <person name="Liu T."/>
            <person name="Pan Y."/>
            <person name="Xia L."/>
            <person name="Li J."/>
            <person name="Zhao F."/>
            <person name="Cao W."/>
        </authorList>
    </citation>
    <scope>NUCLEOTIDE SEQUENCE</scope>
    <source>
        <strain evidence="1">Hyas-2018</strain>
    </source>
</reference>
<comment type="caution">
    <text evidence="1">The sequence shown here is derived from an EMBL/GenBank/DDBJ whole genome shotgun (WGS) entry which is preliminary data.</text>
</comment>
<evidence type="ECO:0000313" key="2">
    <source>
        <dbReference type="Proteomes" id="UP000821845"/>
    </source>
</evidence>
<protein>
    <submittedName>
        <fullName evidence="1">Uncharacterized protein</fullName>
    </submittedName>
</protein>
<dbReference type="EMBL" id="CM023491">
    <property type="protein sequence ID" value="KAH6941390.1"/>
    <property type="molecule type" value="Genomic_DNA"/>
</dbReference>